<dbReference type="PANTHER" id="PTHR10492:SF57">
    <property type="entry name" value="ATP-DEPENDENT DNA HELICASE"/>
    <property type="match status" value="1"/>
</dbReference>
<keyword evidence="4" id="KW-1185">Reference proteome</keyword>
<comment type="cofactor">
    <cofactor evidence="1">
        <name>Mg(2+)</name>
        <dbReference type="ChEBI" id="CHEBI:18420"/>
    </cofactor>
</comment>
<dbReference type="GO" id="GO:0006310">
    <property type="term" value="P:DNA recombination"/>
    <property type="evidence" value="ECO:0007669"/>
    <property type="project" value="UniProtKB-KW"/>
</dbReference>
<keyword evidence="1" id="KW-0547">Nucleotide-binding</keyword>
<keyword evidence="1" id="KW-0234">DNA repair</keyword>
<dbReference type="GO" id="GO:0006281">
    <property type="term" value="P:DNA repair"/>
    <property type="evidence" value="ECO:0007669"/>
    <property type="project" value="UniProtKB-KW"/>
</dbReference>
<dbReference type="GO" id="GO:0043139">
    <property type="term" value="F:5'-3' DNA helicase activity"/>
    <property type="evidence" value="ECO:0007669"/>
    <property type="project" value="UniProtKB-EC"/>
</dbReference>
<feature type="domain" description="DNA helicase Pif1-like DEAD-box helicase" evidence="2">
    <location>
        <begin position="542"/>
        <end position="730"/>
    </location>
</feature>
<evidence type="ECO:0000313" key="4">
    <source>
        <dbReference type="Proteomes" id="UP000050761"/>
    </source>
</evidence>
<organism evidence="4 5">
    <name type="scientific">Heligmosomoides polygyrus</name>
    <name type="common">Parasitic roundworm</name>
    <dbReference type="NCBI Taxonomy" id="6339"/>
    <lineage>
        <taxon>Eukaryota</taxon>
        <taxon>Metazoa</taxon>
        <taxon>Ecdysozoa</taxon>
        <taxon>Nematoda</taxon>
        <taxon>Chromadorea</taxon>
        <taxon>Rhabditida</taxon>
        <taxon>Rhabditina</taxon>
        <taxon>Rhabditomorpha</taxon>
        <taxon>Strongyloidea</taxon>
        <taxon>Heligmosomidae</taxon>
        <taxon>Heligmosomoides</taxon>
    </lineage>
</organism>
<keyword evidence="1" id="KW-0378">Hydrolase</keyword>
<feature type="domain" description="Helitron helicase-like" evidence="3">
    <location>
        <begin position="6"/>
        <end position="175"/>
    </location>
</feature>
<dbReference type="Proteomes" id="UP000050761">
    <property type="component" value="Unassembled WGS sequence"/>
</dbReference>
<dbReference type="Pfam" id="PF14214">
    <property type="entry name" value="Helitron_like_N"/>
    <property type="match status" value="1"/>
</dbReference>
<dbReference type="EC" id="5.6.2.3" evidence="1"/>
<keyword evidence="1" id="KW-0347">Helicase</keyword>
<dbReference type="AlphaFoldDB" id="A0A8L8KIB6"/>
<comment type="catalytic activity">
    <reaction evidence="1">
        <text>ATP + H2O = ADP + phosphate + H(+)</text>
        <dbReference type="Rhea" id="RHEA:13065"/>
        <dbReference type="ChEBI" id="CHEBI:15377"/>
        <dbReference type="ChEBI" id="CHEBI:15378"/>
        <dbReference type="ChEBI" id="CHEBI:30616"/>
        <dbReference type="ChEBI" id="CHEBI:43474"/>
        <dbReference type="ChEBI" id="CHEBI:456216"/>
        <dbReference type="EC" id="5.6.2.3"/>
    </reaction>
</comment>
<dbReference type="PANTHER" id="PTHR10492">
    <property type="match status" value="1"/>
</dbReference>
<keyword evidence="1" id="KW-0233">DNA recombination</keyword>
<keyword evidence="1" id="KW-0067">ATP-binding</keyword>
<dbReference type="InterPro" id="IPR027417">
    <property type="entry name" value="P-loop_NTPase"/>
</dbReference>
<proteinExistence type="inferred from homology"/>
<dbReference type="GO" id="GO:0000723">
    <property type="term" value="P:telomere maintenance"/>
    <property type="evidence" value="ECO:0007669"/>
    <property type="project" value="InterPro"/>
</dbReference>
<comment type="similarity">
    <text evidence="1">Belongs to the helicase family.</text>
</comment>
<dbReference type="InterPro" id="IPR010285">
    <property type="entry name" value="DNA_helicase_pif1-like_DEAD"/>
</dbReference>
<reference evidence="5" key="1">
    <citation type="submission" date="2019-09" db="UniProtKB">
        <authorList>
            <consortium name="WormBaseParasite"/>
        </authorList>
    </citation>
    <scope>IDENTIFICATION</scope>
</reference>
<dbReference type="WBParaSite" id="HPBE_0001621601-mRNA-1">
    <property type="protein sequence ID" value="HPBE_0001621601-mRNA-1"/>
    <property type="gene ID" value="HPBE_0001621601"/>
</dbReference>
<keyword evidence="1" id="KW-0227">DNA damage</keyword>
<evidence type="ECO:0000313" key="5">
    <source>
        <dbReference type="WBParaSite" id="HPBE_0001621601-mRNA-1"/>
    </source>
</evidence>
<evidence type="ECO:0000256" key="1">
    <source>
        <dbReference type="RuleBase" id="RU363044"/>
    </source>
</evidence>
<evidence type="ECO:0000259" key="2">
    <source>
        <dbReference type="Pfam" id="PF05970"/>
    </source>
</evidence>
<name>A0A8L8KIB6_HELPZ</name>
<dbReference type="Gene3D" id="3.40.50.300">
    <property type="entry name" value="P-loop containing nucleotide triphosphate hydrolases"/>
    <property type="match status" value="1"/>
</dbReference>
<dbReference type="GO" id="GO:0016787">
    <property type="term" value="F:hydrolase activity"/>
    <property type="evidence" value="ECO:0007669"/>
    <property type="project" value="UniProtKB-KW"/>
</dbReference>
<dbReference type="SUPFAM" id="SSF52540">
    <property type="entry name" value="P-loop containing nucleoside triphosphate hydrolases"/>
    <property type="match status" value="1"/>
</dbReference>
<dbReference type="GO" id="GO:0005524">
    <property type="term" value="F:ATP binding"/>
    <property type="evidence" value="ECO:0007669"/>
    <property type="project" value="UniProtKB-KW"/>
</dbReference>
<accession>A0A8L8KIB6</accession>
<dbReference type="InterPro" id="IPR025476">
    <property type="entry name" value="Helitron_helicase-like"/>
</dbReference>
<evidence type="ECO:0000259" key="3">
    <source>
        <dbReference type="Pfam" id="PF14214"/>
    </source>
</evidence>
<dbReference type="Pfam" id="PF05970">
    <property type="entry name" value="PIF1"/>
    <property type="match status" value="1"/>
</dbReference>
<sequence>MNKSYAERVLFIPAARTGTFNPLLHAGKLSQQYIVDSWLKIEMNRLNYLRKNQKELRLDTVRGLHDYMIGDDSHDVPPGRRIILAASLTGDPRHMITQYQDAMSFVSKYGKPDIFRTFTCNPNWREIQNYLAGGQFASEWSDLVARVFNLRLKALCHGLFKRNVIGEVAAYIYKLNIADQIDQLIGAELPDPDSDPELFDIVSKKTIHRPCGNLNPTSPYMRDGVCTKRIPKSSRSDKSLNLDGYPEYRRSDDGRYVTCRGVRMDNRSVVPYCLYLTRMFETHNNAEICALFHAVKHLFKHVYKGPDRARIHIYQLNNDAAETRLQVHLPGFETLTFEAGAEQQALNAAQNRLSSLTGFFAINKTCNDLAQQYGRLPEGMMDSRSFHYHEMPQAFEFKKEWKQRKKHIRTLGRMHFIGPQKQERFALRLLLLYGKGFTSFEDSRTVEGTLYPSFASAAKAAGHLRDDTFFVQSIQEAASFHMPAQLRDYFVALIILGKDYRSYFDVDIAQLDHSEDQVDYEDYRRKGQANYNLLNNVQKLVVNDELEQCFFIDGPSGSGKAFVYTTVYHMATARKKQILNVAWTGIAANLLPDDRTASPAFRLVLEDLSRTSSIKRQSEEASKIDVIIWDEAPMAPKQALEAVNALLQDIMQNSKPFGGKIMLLGGEFRQMLPVIEKGSRYDIVQACLKTSSVWQLFKVYKLTADMRLQANDHEYREWLMKMGNGEAISDENRRYSNTTSSDL</sequence>
<protein>
    <recommendedName>
        <fullName evidence="1">ATP-dependent DNA helicase</fullName>
        <ecNumber evidence="1">5.6.2.3</ecNumber>
    </recommendedName>
</protein>